<feature type="signal peptide" evidence="1">
    <location>
        <begin position="1"/>
        <end position="18"/>
    </location>
</feature>
<evidence type="ECO:0000259" key="2">
    <source>
        <dbReference type="Pfam" id="PF20033"/>
    </source>
</evidence>
<dbReference type="Proteomes" id="UP000317624">
    <property type="component" value="Unassembled WGS sequence"/>
</dbReference>
<gene>
    <name evidence="3" type="ORF">FNT36_10200</name>
</gene>
<dbReference type="AlphaFoldDB" id="A0A558BZ44"/>
<accession>A0A558BZ44</accession>
<keyword evidence="4" id="KW-1185">Reference proteome</keyword>
<evidence type="ECO:0000313" key="3">
    <source>
        <dbReference type="EMBL" id="TVT41784.1"/>
    </source>
</evidence>
<comment type="caution">
    <text evidence="3">The sequence shown here is derived from an EMBL/GenBank/DDBJ whole genome shotgun (WGS) entry which is preliminary data.</text>
</comment>
<dbReference type="Pfam" id="PF20033">
    <property type="entry name" value="DUF6438"/>
    <property type="match status" value="1"/>
</dbReference>
<dbReference type="OrthoDB" id="7172369at2"/>
<sequence>MKHFIWLLMLSLSLPACAQRKLPRRSKASTSLAKPAQATEPVLVFQRTPCYGTCPAYKATIFADGRVEYDGQRFVTLLGKHTLRLPVATVQGMLAEAKRIDFNSLQARYSHNTSDLPSTIITVHPVGQSAKVVSAEEDYPEKLQGYINYLKAKLDPLADTKPTE</sequence>
<dbReference type="InterPro" id="IPR045497">
    <property type="entry name" value="DUF6438"/>
</dbReference>
<organism evidence="3 4">
    <name type="scientific">Hymenobacter setariae</name>
    <dbReference type="NCBI Taxonomy" id="2594794"/>
    <lineage>
        <taxon>Bacteria</taxon>
        <taxon>Pseudomonadati</taxon>
        <taxon>Bacteroidota</taxon>
        <taxon>Cytophagia</taxon>
        <taxon>Cytophagales</taxon>
        <taxon>Hymenobacteraceae</taxon>
        <taxon>Hymenobacter</taxon>
    </lineage>
</organism>
<feature type="domain" description="DUF6438" evidence="2">
    <location>
        <begin position="43"/>
        <end position="151"/>
    </location>
</feature>
<feature type="chain" id="PRO_5021770720" description="DUF6438 domain-containing protein" evidence="1">
    <location>
        <begin position="19"/>
        <end position="164"/>
    </location>
</feature>
<dbReference type="RefSeq" id="WP_144847093.1">
    <property type="nucleotide sequence ID" value="NZ_VMRJ01000002.1"/>
</dbReference>
<reference evidence="3 4" key="1">
    <citation type="submission" date="2019-07" db="EMBL/GenBank/DDBJ databases">
        <title>Hymenobacter sp. straun FUR1 Genome sequencing and assembly.</title>
        <authorList>
            <person name="Chhetri G."/>
        </authorList>
    </citation>
    <scope>NUCLEOTIDE SEQUENCE [LARGE SCALE GENOMIC DNA]</scope>
    <source>
        <strain evidence="3 4">Fur1</strain>
    </source>
</reference>
<evidence type="ECO:0000256" key="1">
    <source>
        <dbReference type="SAM" id="SignalP"/>
    </source>
</evidence>
<keyword evidence="1" id="KW-0732">Signal</keyword>
<proteinExistence type="predicted"/>
<protein>
    <recommendedName>
        <fullName evidence="2">DUF6438 domain-containing protein</fullName>
    </recommendedName>
</protein>
<dbReference type="EMBL" id="VMRJ01000002">
    <property type="protein sequence ID" value="TVT41784.1"/>
    <property type="molecule type" value="Genomic_DNA"/>
</dbReference>
<evidence type="ECO:0000313" key="4">
    <source>
        <dbReference type="Proteomes" id="UP000317624"/>
    </source>
</evidence>
<name>A0A558BZ44_9BACT</name>